<dbReference type="OrthoDB" id="427960at2759"/>
<protein>
    <recommendedName>
        <fullName evidence="3">CCHC-type domain-containing protein</fullName>
    </recommendedName>
</protein>
<evidence type="ECO:0000256" key="1">
    <source>
        <dbReference type="ARBA" id="ARBA00022664"/>
    </source>
</evidence>
<evidence type="ECO:0000256" key="2">
    <source>
        <dbReference type="PROSITE-ProRule" id="PRU00047"/>
    </source>
</evidence>
<keyword evidence="2" id="KW-0862">Zinc</keyword>
<proteinExistence type="predicted"/>
<evidence type="ECO:0000313" key="5">
    <source>
        <dbReference type="Proteomes" id="UP000765509"/>
    </source>
</evidence>
<dbReference type="GO" id="GO:0006397">
    <property type="term" value="P:mRNA processing"/>
    <property type="evidence" value="ECO:0007669"/>
    <property type="project" value="UniProtKB-KW"/>
</dbReference>
<keyword evidence="5" id="KW-1185">Reference proteome</keyword>
<keyword evidence="2" id="KW-0479">Metal-binding</keyword>
<evidence type="ECO:0000313" key="4">
    <source>
        <dbReference type="EMBL" id="MBW0561480.1"/>
    </source>
</evidence>
<evidence type="ECO:0000259" key="3">
    <source>
        <dbReference type="PROSITE" id="PS50158"/>
    </source>
</evidence>
<feature type="domain" description="CCHC-type" evidence="3">
    <location>
        <begin position="151"/>
        <end position="166"/>
    </location>
</feature>
<dbReference type="Pfam" id="PF14223">
    <property type="entry name" value="Retrotran_gag_2"/>
    <property type="match status" value="1"/>
</dbReference>
<accession>A0A9Q3JE00</accession>
<keyword evidence="2" id="KW-0863">Zinc-finger</keyword>
<dbReference type="GO" id="GO:0008270">
    <property type="term" value="F:zinc ion binding"/>
    <property type="evidence" value="ECO:0007669"/>
    <property type="project" value="UniProtKB-KW"/>
</dbReference>
<reference evidence="4" key="1">
    <citation type="submission" date="2021-03" db="EMBL/GenBank/DDBJ databases">
        <title>Draft genome sequence of rust myrtle Austropuccinia psidii MF-1, a brazilian biotype.</title>
        <authorList>
            <person name="Quecine M.C."/>
            <person name="Pachon D.M.R."/>
            <person name="Bonatelli M.L."/>
            <person name="Correr F.H."/>
            <person name="Franceschini L.M."/>
            <person name="Leite T.F."/>
            <person name="Margarido G.R.A."/>
            <person name="Almeida C.A."/>
            <person name="Ferrarezi J.A."/>
            <person name="Labate C.A."/>
        </authorList>
    </citation>
    <scope>NUCLEOTIDE SEQUENCE</scope>
    <source>
        <strain evidence="4">MF-1</strain>
    </source>
</reference>
<dbReference type="AlphaFoldDB" id="A0A9Q3JE00"/>
<dbReference type="EMBL" id="AVOT02071084">
    <property type="protein sequence ID" value="MBW0561480.1"/>
    <property type="molecule type" value="Genomic_DNA"/>
</dbReference>
<sequence>MRHLDELIVAFVGNKISPEEKGDGQELWRMLKEKYVGCGVQAQGIVLDQFLELKFKNLDQWINDLQTTTKNIPLTGTDVNNALVTRLVIGTRPHKYESLIRLLTYGNQYPTIEEITISVEKDRALFQVKNEEKDKVGLTVDRGNHAPNFICYSCGKPGHIARHCQNKEKTKGYQERMAKAEDIKGEEEIIAFIAIESLKIKEEVLISKFEKIQFLTLEQVTTCLQEERDLVVLKQVMVACRLVKKV</sequence>
<dbReference type="InterPro" id="IPR036875">
    <property type="entry name" value="Znf_CCHC_sf"/>
</dbReference>
<name>A0A9Q3JE00_9BASI</name>
<dbReference type="InterPro" id="IPR001878">
    <property type="entry name" value="Znf_CCHC"/>
</dbReference>
<dbReference type="SUPFAM" id="SSF57756">
    <property type="entry name" value="Retrovirus zinc finger-like domains"/>
    <property type="match status" value="1"/>
</dbReference>
<organism evidence="4 5">
    <name type="scientific">Austropuccinia psidii MF-1</name>
    <dbReference type="NCBI Taxonomy" id="1389203"/>
    <lineage>
        <taxon>Eukaryota</taxon>
        <taxon>Fungi</taxon>
        <taxon>Dikarya</taxon>
        <taxon>Basidiomycota</taxon>
        <taxon>Pucciniomycotina</taxon>
        <taxon>Pucciniomycetes</taxon>
        <taxon>Pucciniales</taxon>
        <taxon>Sphaerophragmiaceae</taxon>
        <taxon>Austropuccinia</taxon>
    </lineage>
</organism>
<comment type="caution">
    <text evidence="4">The sequence shown here is derived from an EMBL/GenBank/DDBJ whole genome shotgun (WGS) entry which is preliminary data.</text>
</comment>
<dbReference type="GO" id="GO:0003676">
    <property type="term" value="F:nucleic acid binding"/>
    <property type="evidence" value="ECO:0007669"/>
    <property type="project" value="InterPro"/>
</dbReference>
<dbReference type="SMART" id="SM00343">
    <property type="entry name" value="ZnF_C2HC"/>
    <property type="match status" value="1"/>
</dbReference>
<dbReference type="Pfam" id="PF00098">
    <property type="entry name" value="zf-CCHC"/>
    <property type="match status" value="1"/>
</dbReference>
<gene>
    <name evidence="4" type="ORF">O181_101195</name>
</gene>
<dbReference type="Gene3D" id="4.10.60.10">
    <property type="entry name" value="Zinc finger, CCHC-type"/>
    <property type="match status" value="1"/>
</dbReference>
<keyword evidence="1" id="KW-0507">mRNA processing</keyword>
<dbReference type="PROSITE" id="PS50158">
    <property type="entry name" value="ZF_CCHC"/>
    <property type="match status" value="1"/>
</dbReference>
<dbReference type="Proteomes" id="UP000765509">
    <property type="component" value="Unassembled WGS sequence"/>
</dbReference>